<dbReference type="Pfam" id="PF05731">
    <property type="entry name" value="TROVE"/>
    <property type="match status" value="1"/>
</dbReference>
<dbReference type="Proteomes" id="UP000028488">
    <property type="component" value="Chromosome"/>
</dbReference>
<dbReference type="PANTHER" id="PTHR14202">
    <property type="entry name" value="60 KDA RIBONUCLEOPROTEIN SSA/RO"/>
    <property type="match status" value="1"/>
</dbReference>
<gene>
    <name evidence="9" type="ORF">EP51_32445</name>
</gene>
<evidence type="ECO:0000313" key="10">
    <source>
        <dbReference type="Proteomes" id="UP000028488"/>
    </source>
</evidence>
<dbReference type="eggNOG" id="COG2304">
    <property type="taxonomic scope" value="Bacteria"/>
</dbReference>
<evidence type="ECO:0000256" key="3">
    <source>
        <dbReference type="ARBA" id="ARBA00022490"/>
    </source>
</evidence>
<protein>
    <submittedName>
        <fullName evidence="9">RNA-binding protein</fullName>
    </submittedName>
</protein>
<dbReference type="GO" id="GO:0046872">
    <property type="term" value="F:metal ion binding"/>
    <property type="evidence" value="ECO:0007669"/>
    <property type="project" value="UniProtKB-KW"/>
</dbReference>
<evidence type="ECO:0000256" key="2">
    <source>
        <dbReference type="ARBA" id="ARBA00007814"/>
    </source>
</evidence>
<dbReference type="PROSITE" id="PS50988">
    <property type="entry name" value="TROVE"/>
    <property type="match status" value="1"/>
</dbReference>
<dbReference type="AlphaFoldDB" id="A0A076EUW4"/>
<evidence type="ECO:0000259" key="8">
    <source>
        <dbReference type="PROSITE" id="PS50988"/>
    </source>
</evidence>
<dbReference type="InterPro" id="IPR037214">
    <property type="entry name" value="TROVE_dom_sf"/>
</dbReference>
<keyword evidence="4" id="KW-0479">Metal-binding</keyword>
<dbReference type="GO" id="GO:1990904">
    <property type="term" value="C:ribonucleoprotein complex"/>
    <property type="evidence" value="ECO:0007669"/>
    <property type="project" value="UniProtKB-KW"/>
</dbReference>
<dbReference type="SUPFAM" id="SSF140864">
    <property type="entry name" value="TROVE domain-like"/>
    <property type="match status" value="1"/>
</dbReference>
<accession>A0A076EUW4</accession>
<evidence type="ECO:0000256" key="5">
    <source>
        <dbReference type="ARBA" id="ARBA00022884"/>
    </source>
</evidence>
<feature type="domain" description="TROVE" evidence="8">
    <location>
        <begin position="26"/>
        <end position="354"/>
    </location>
</feature>
<dbReference type="InterPro" id="IPR036465">
    <property type="entry name" value="vWFA_dom_sf"/>
</dbReference>
<dbReference type="SUPFAM" id="SSF53300">
    <property type="entry name" value="vWA-like"/>
    <property type="match status" value="1"/>
</dbReference>
<keyword evidence="6" id="KW-0687">Ribonucleoprotein</keyword>
<dbReference type="Gene3D" id="3.40.50.410">
    <property type="entry name" value="von Willebrand factor, type A domain"/>
    <property type="match status" value="1"/>
</dbReference>
<evidence type="ECO:0000313" key="9">
    <source>
        <dbReference type="EMBL" id="AII09088.1"/>
    </source>
</evidence>
<comment type="similarity">
    <text evidence="2">Belongs to the Ro 60 kDa family.</text>
</comment>
<name>A0A076EUW4_RHOOP</name>
<dbReference type="PANTHER" id="PTHR14202:SF0">
    <property type="entry name" value="RNA-BINDING PROTEIN RO60"/>
    <property type="match status" value="1"/>
</dbReference>
<keyword evidence="3" id="KW-0963">Cytoplasm</keyword>
<dbReference type="GO" id="GO:0005737">
    <property type="term" value="C:cytoplasm"/>
    <property type="evidence" value="ECO:0007669"/>
    <property type="project" value="UniProtKB-SubCell"/>
</dbReference>
<evidence type="ECO:0000256" key="6">
    <source>
        <dbReference type="ARBA" id="ARBA00023274"/>
    </source>
</evidence>
<feature type="region of interest" description="Disordered" evidence="7">
    <location>
        <begin position="13"/>
        <end position="33"/>
    </location>
</feature>
<dbReference type="GO" id="GO:0003723">
    <property type="term" value="F:RNA binding"/>
    <property type="evidence" value="ECO:0007669"/>
    <property type="project" value="UniProtKB-KW"/>
</dbReference>
<sequence>MSKFNLKTLRRNKVQSPITSETQPAGRTFEGGSGYARDAKSELFLLAVTNMVGEHTFYESAPDRDDRFVELIHEVALSDPEWAARLIGWLRRDAHLRSASVVAAAEFVRARLGAGLHGGNRAVISSALERADEPGEILAYWIARHGRSIPKPVKRGVADAAVRLYSERSLLKWDSDARDVRFGDVLELTHAAPSATWQGELFRHAIDRRQGRENPVPIGLRMLTERAALAALPPEDRRAVLRTPERLSAAGMTWESLAGWLQGPMDAAAWQAVIPSMGYMALLRNLRNFDEAGIPDHVAEQVAARISDPGEVAKSRQLPMRFLAAYRNAPSLRWGHALERALGASLSAVPSLPGRTLVLVDRSGSMFYSRVSARSELTRADAAAVFGTVLAVRAERANLVEFGTDSRYVPFKHQPVLRVVDSFGDLGGTDTASAVRKHYRDHDRVVIVTDEQAAWGDPTRHVPADVPVYTWNVAGYRHGHGPTGSANRHTFGGLSDAGFSMIPLLEGTRNGEWPF</sequence>
<organism evidence="9 10">
    <name type="scientific">Rhodococcus opacus</name>
    <name type="common">Nocardia opaca</name>
    <dbReference type="NCBI Taxonomy" id="37919"/>
    <lineage>
        <taxon>Bacteria</taxon>
        <taxon>Bacillati</taxon>
        <taxon>Actinomycetota</taxon>
        <taxon>Actinomycetes</taxon>
        <taxon>Mycobacteriales</taxon>
        <taxon>Nocardiaceae</taxon>
        <taxon>Rhodococcus</taxon>
    </lineage>
</organism>
<evidence type="ECO:0000256" key="1">
    <source>
        <dbReference type="ARBA" id="ARBA00004496"/>
    </source>
</evidence>
<evidence type="ECO:0000256" key="7">
    <source>
        <dbReference type="SAM" id="MobiDB-lite"/>
    </source>
</evidence>
<feature type="compositionally biased region" description="Polar residues" evidence="7">
    <location>
        <begin position="14"/>
        <end position="25"/>
    </location>
</feature>
<proteinExistence type="inferred from homology"/>
<dbReference type="RefSeq" id="WP_128642372.1">
    <property type="nucleotide sequence ID" value="NZ_CP008947.1"/>
</dbReference>
<dbReference type="EMBL" id="CP008947">
    <property type="protein sequence ID" value="AII09088.1"/>
    <property type="molecule type" value="Genomic_DNA"/>
</dbReference>
<keyword evidence="5" id="KW-0694">RNA-binding</keyword>
<evidence type="ECO:0000256" key="4">
    <source>
        <dbReference type="ARBA" id="ARBA00022723"/>
    </source>
</evidence>
<reference evidence="9 10" key="1">
    <citation type="submission" date="2014-07" db="EMBL/GenBank/DDBJ databases">
        <title>Genome Sequence of Rhodococcus opacus Strain R7, a Biodegrader of Mono- and Polycyclic Aromatic Hydrocarbons.</title>
        <authorList>
            <person name="Di Gennaro P."/>
            <person name="Zampolli J."/>
            <person name="Presti I."/>
            <person name="Cappelletti M."/>
            <person name="D'Ursi P."/>
            <person name="Orro A."/>
            <person name="Mezzelani A."/>
            <person name="Milanesi L."/>
        </authorList>
    </citation>
    <scope>NUCLEOTIDE SEQUENCE [LARGE SCALE GENOMIC DNA]</scope>
    <source>
        <strain evidence="9 10">R7</strain>
    </source>
</reference>
<dbReference type="InterPro" id="IPR008858">
    <property type="entry name" value="TROVE_dom"/>
</dbReference>
<dbReference type="InterPro" id="IPR040322">
    <property type="entry name" value="TROVE2"/>
</dbReference>
<comment type="subcellular location">
    <subcellularLocation>
        <location evidence="1">Cytoplasm</location>
    </subcellularLocation>
</comment>